<evidence type="ECO:0000259" key="1">
    <source>
        <dbReference type="PROSITE" id="PS50206"/>
    </source>
</evidence>
<gene>
    <name evidence="2" type="ORF">HDF10_002776</name>
</gene>
<dbReference type="Gene3D" id="3.40.250.10">
    <property type="entry name" value="Rhodanese-like domain"/>
    <property type="match status" value="1"/>
</dbReference>
<dbReference type="PROSITE" id="PS50206">
    <property type="entry name" value="RHODANESE_3"/>
    <property type="match status" value="1"/>
</dbReference>
<dbReference type="EMBL" id="JACHDZ010000004">
    <property type="protein sequence ID" value="MBB5344790.1"/>
    <property type="molecule type" value="Genomic_DNA"/>
</dbReference>
<accession>A0A7W8J8U2</accession>
<dbReference type="InterPro" id="IPR036873">
    <property type="entry name" value="Rhodanese-like_dom_sf"/>
</dbReference>
<dbReference type="Pfam" id="PF00581">
    <property type="entry name" value="Rhodanese"/>
    <property type="match status" value="1"/>
</dbReference>
<organism evidence="2 3">
    <name type="scientific">Tunturiibacter lichenicola</name>
    <dbReference type="NCBI Taxonomy" id="2051959"/>
    <lineage>
        <taxon>Bacteria</taxon>
        <taxon>Pseudomonadati</taxon>
        <taxon>Acidobacteriota</taxon>
        <taxon>Terriglobia</taxon>
        <taxon>Terriglobales</taxon>
        <taxon>Acidobacteriaceae</taxon>
        <taxon>Tunturiibacter</taxon>
    </lineage>
</organism>
<evidence type="ECO:0000313" key="2">
    <source>
        <dbReference type="EMBL" id="MBB5344790.1"/>
    </source>
</evidence>
<name>A0A7W8J8U2_9BACT</name>
<reference evidence="2 3" key="1">
    <citation type="submission" date="2020-08" db="EMBL/GenBank/DDBJ databases">
        <title>Genomic Encyclopedia of Type Strains, Phase IV (KMG-V): Genome sequencing to study the core and pangenomes of soil and plant-associated prokaryotes.</title>
        <authorList>
            <person name="Whitman W."/>
        </authorList>
    </citation>
    <scope>NUCLEOTIDE SEQUENCE [LARGE SCALE GENOMIC DNA]</scope>
    <source>
        <strain evidence="2 3">M8US30</strain>
    </source>
</reference>
<protein>
    <submittedName>
        <fullName evidence="2">Rhodanese-related sulfurtransferase</fullName>
    </submittedName>
</protein>
<dbReference type="Proteomes" id="UP000569092">
    <property type="component" value="Unassembled WGS sequence"/>
</dbReference>
<feature type="domain" description="Rhodanese" evidence="1">
    <location>
        <begin position="44"/>
        <end position="136"/>
    </location>
</feature>
<dbReference type="InterPro" id="IPR001763">
    <property type="entry name" value="Rhodanese-like_dom"/>
</dbReference>
<comment type="caution">
    <text evidence="2">The sequence shown here is derived from an EMBL/GenBank/DDBJ whole genome shotgun (WGS) entry which is preliminary data.</text>
</comment>
<sequence length="147" mass="16396">MSVTAIVVAVLCVLVLGFLVRRVLARREVREKSIEPEALYALLKAKKILLYDVRQPLDFLAHPEIIPGATRIAPKDIAEHTAAFSRDQNSVIYCTGGDHETSRMVLGKARALNFTRVKMLRGGITAWKEKGYPVEAYTESFHLDTAT</sequence>
<dbReference type="SUPFAM" id="SSF52821">
    <property type="entry name" value="Rhodanese/Cell cycle control phosphatase"/>
    <property type="match status" value="1"/>
</dbReference>
<proteinExistence type="predicted"/>
<dbReference type="GO" id="GO:0016740">
    <property type="term" value="F:transferase activity"/>
    <property type="evidence" value="ECO:0007669"/>
    <property type="project" value="UniProtKB-KW"/>
</dbReference>
<evidence type="ECO:0000313" key="3">
    <source>
        <dbReference type="Proteomes" id="UP000569092"/>
    </source>
</evidence>
<dbReference type="AlphaFoldDB" id="A0A7W8J8U2"/>
<dbReference type="SMART" id="SM00450">
    <property type="entry name" value="RHOD"/>
    <property type="match status" value="1"/>
</dbReference>